<dbReference type="AlphaFoldDB" id="M5FSC2"/>
<dbReference type="RefSeq" id="XP_040624972.1">
    <property type="nucleotide sequence ID" value="XM_040770669.1"/>
</dbReference>
<feature type="compositionally biased region" description="Basic and acidic residues" evidence="1">
    <location>
        <begin position="396"/>
        <end position="414"/>
    </location>
</feature>
<evidence type="ECO:0008006" key="4">
    <source>
        <dbReference type="Google" id="ProtNLM"/>
    </source>
</evidence>
<evidence type="ECO:0000313" key="3">
    <source>
        <dbReference type="Proteomes" id="UP000030653"/>
    </source>
</evidence>
<dbReference type="Pfam" id="PF09729">
    <property type="entry name" value="Gti1_Pac2"/>
    <property type="match status" value="1"/>
</dbReference>
<feature type="region of interest" description="Disordered" evidence="1">
    <location>
        <begin position="99"/>
        <end position="123"/>
    </location>
</feature>
<evidence type="ECO:0000313" key="2">
    <source>
        <dbReference type="EMBL" id="EJT98074.1"/>
    </source>
</evidence>
<accession>M5FSC2</accession>
<gene>
    <name evidence="2" type="ORF">DACRYDRAFT_118847</name>
</gene>
<feature type="compositionally biased region" description="Polar residues" evidence="1">
    <location>
        <begin position="99"/>
        <end position="110"/>
    </location>
</feature>
<dbReference type="EMBL" id="JH795874">
    <property type="protein sequence ID" value="EJT98074.1"/>
    <property type="molecule type" value="Genomic_DNA"/>
</dbReference>
<organism evidence="2 3">
    <name type="scientific">Dacryopinax primogenitus (strain DJM 731)</name>
    <name type="common">Brown rot fungus</name>
    <dbReference type="NCBI Taxonomy" id="1858805"/>
    <lineage>
        <taxon>Eukaryota</taxon>
        <taxon>Fungi</taxon>
        <taxon>Dikarya</taxon>
        <taxon>Basidiomycota</taxon>
        <taxon>Agaricomycotina</taxon>
        <taxon>Dacrymycetes</taxon>
        <taxon>Dacrymycetales</taxon>
        <taxon>Dacrymycetaceae</taxon>
        <taxon>Dacryopinax</taxon>
    </lineage>
</organism>
<feature type="compositionally biased region" description="Basic and acidic residues" evidence="1">
    <location>
        <begin position="241"/>
        <end position="264"/>
    </location>
</feature>
<name>M5FSC2_DACPD</name>
<dbReference type="PANTHER" id="PTHR28027">
    <property type="entry name" value="TRANSCRIPTIONAL REGULATOR MIT1"/>
    <property type="match status" value="1"/>
</dbReference>
<dbReference type="OrthoDB" id="5572844at2759"/>
<dbReference type="HOGENOM" id="CLU_582687_0_0_1"/>
<keyword evidence="3" id="KW-1185">Reference proteome</keyword>
<evidence type="ECO:0000256" key="1">
    <source>
        <dbReference type="SAM" id="MobiDB-lite"/>
    </source>
</evidence>
<dbReference type="PANTHER" id="PTHR28027:SF2">
    <property type="entry name" value="TRANSCRIPTIONAL REGULATOR MIT1"/>
    <property type="match status" value="1"/>
</dbReference>
<feature type="compositionally biased region" description="Low complexity" evidence="1">
    <location>
        <begin position="317"/>
        <end position="328"/>
    </location>
</feature>
<protein>
    <recommendedName>
        <fullName evidence="4">Camp independent regulatory protein</fullName>
    </recommendedName>
</protein>
<dbReference type="GO" id="GO:0003677">
    <property type="term" value="F:DNA binding"/>
    <property type="evidence" value="ECO:0007669"/>
    <property type="project" value="TreeGrafter"/>
</dbReference>
<feature type="compositionally biased region" description="Polar residues" evidence="1">
    <location>
        <begin position="439"/>
        <end position="450"/>
    </location>
</feature>
<dbReference type="Proteomes" id="UP000030653">
    <property type="component" value="Unassembled WGS sequence"/>
</dbReference>
<dbReference type="InterPro" id="IPR018608">
    <property type="entry name" value="Gti1/Pac2"/>
</dbReference>
<feature type="region of interest" description="Disordered" evidence="1">
    <location>
        <begin position="241"/>
        <end position="333"/>
    </location>
</feature>
<proteinExistence type="predicted"/>
<dbReference type="OMA" id="RWAGMEH"/>
<feature type="region of interest" description="Disordered" evidence="1">
    <location>
        <begin position="383"/>
        <end position="469"/>
    </location>
</feature>
<dbReference type="GeneID" id="63685731"/>
<reference evidence="2 3" key="1">
    <citation type="journal article" date="2012" name="Science">
        <title>The Paleozoic origin of enzymatic lignin decomposition reconstructed from 31 fungal genomes.</title>
        <authorList>
            <person name="Floudas D."/>
            <person name="Binder M."/>
            <person name="Riley R."/>
            <person name="Barry K."/>
            <person name="Blanchette R.A."/>
            <person name="Henrissat B."/>
            <person name="Martinez A.T."/>
            <person name="Otillar R."/>
            <person name="Spatafora J.W."/>
            <person name="Yadav J.S."/>
            <person name="Aerts A."/>
            <person name="Benoit I."/>
            <person name="Boyd A."/>
            <person name="Carlson A."/>
            <person name="Copeland A."/>
            <person name="Coutinho P.M."/>
            <person name="de Vries R.P."/>
            <person name="Ferreira P."/>
            <person name="Findley K."/>
            <person name="Foster B."/>
            <person name="Gaskell J."/>
            <person name="Glotzer D."/>
            <person name="Gorecki P."/>
            <person name="Heitman J."/>
            <person name="Hesse C."/>
            <person name="Hori C."/>
            <person name="Igarashi K."/>
            <person name="Jurgens J.A."/>
            <person name="Kallen N."/>
            <person name="Kersten P."/>
            <person name="Kohler A."/>
            <person name="Kuees U."/>
            <person name="Kumar T.K.A."/>
            <person name="Kuo A."/>
            <person name="LaButti K."/>
            <person name="Larrondo L.F."/>
            <person name="Lindquist E."/>
            <person name="Ling A."/>
            <person name="Lombard V."/>
            <person name="Lucas S."/>
            <person name="Lundell T."/>
            <person name="Martin R."/>
            <person name="McLaughlin D.J."/>
            <person name="Morgenstern I."/>
            <person name="Morin E."/>
            <person name="Murat C."/>
            <person name="Nagy L.G."/>
            <person name="Nolan M."/>
            <person name="Ohm R.A."/>
            <person name="Patyshakuliyeva A."/>
            <person name="Rokas A."/>
            <person name="Ruiz-Duenas F.J."/>
            <person name="Sabat G."/>
            <person name="Salamov A."/>
            <person name="Samejima M."/>
            <person name="Schmutz J."/>
            <person name="Slot J.C."/>
            <person name="St John F."/>
            <person name="Stenlid J."/>
            <person name="Sun H."/>
            <person name="Sun S."/>
            <person name="Syed K."/>
            <person name="Tsang A."/>
            <person name="Wiebenga A."/>
            <person name="Young D."/>
            <person name="Pisabarro A."/>
            <person name="Eastwood D.C."/>
            <person name="Martin F."/>
            <person name="Cullen D."/>
            <person name="Grigoriev I.V."/>
            <person name="Hibbett D.S."/>
        </authorList>
    </citation>
    <scope>NUCLEOTIDE SEQUENCE [LARGE SCALE GENOMIC DNA]</scope>
    <source>
        <strain evidence="2 3">DJM-731 SS1</strain>
    </source>
</reference>
<sequence>MPSQTPAQSDGTDLRSYGPYSGWIDTTYDALLVYEAASRGIIPRITRRLSANERALIGSGTIFVYDERESGIKRWTDGYTWSPSRALNNFFLYREVLSRSPNSPTKSKASTPKDDSGPEPIDEQCCYSDEVRNSFEQDRILEKALVGSLRSSYPFKVGGLIKKTISFCVKGVVSHHIVSYYTLEDIINGRLIRVSDIPEVRRLQPSSIYMDNLDVLNFPPKTMKTEEGVIRYIAEADDIDKSRAGRPKDHPHIRAEERAREHNFGFEGDQEDASRLPPLLPTPYPRYHPYFRRQSDSSAPSPEDDEQGSEVSPYYYSRGAGPSRRPGGQAKGYSNYPYPYDPYTYHRQWHQQYAAPYYAPYPPVPYPYPYPYPPYYSDSRYGRKEHMQSRSPGRSSVERVERDTRSVAEKGLEPKRKRGVPLGSDSPTTVHAVEIANISDGTSNNLSSSIVRPPRSMSPLTPPVVDDGV</sequence>